<evidence type="ECO:0000313" key="2">
    <source>
        <dbReference type="EMBL" id="TKD53285.1"/>
    </source>
</evidence>
<dbReference type="InterPro" id="IPR008972">
    <property type="entry name" value="Cupredoxin"/>
</dbReference>
<keyword evidence="1" id="KW-0732">Signal</keyword>
<evidence type="ECO:0000256" key="1">
    <source>
        <dbReference type="SAM" id="SignalP"/>
    </source>
</evidence>
<name>A0A4U1L9Z3_9SPHN</name>
<dbReference type="PANTHER" id="PTHR36507">
    <property type="entry name" value="BLL1555 PROTEIN"/>
    <property type="match status" value="1"/>
</dbReference>
<feature type="signal peptide" evidence="1">
    <location>
        <begin position="1"/>
        <end position="20"/>
    </location>
</feature>
<proteinExistence type="predicted"/>
<dbReference type="Gene3D" id="2.60.40.420">
    <property type="entry name" value="Cupredoxins - blue copper proteins"/>
    <property type="match status" value="1"/>
</dbReference>
<reference evidence="2 3" key="1">
    <citation type="submission" date="2019-04" db="EMBL/GenBank/DDBJ databases">
        <authorList>
            <person name="Yang Y."/>
            <person name="Wei D."/>
        </authorList>
    </citation>
    <scope>NUCLEOTIDE SEQUENCE [LARGE SCALE GENOMIC DNA]</scope>
    <source>
        <strain evidence="2 3">L-1-4w-11</strain>
    </source>
</reference>
<comment type="caution">
    <text evidence="2">The sequence shown here is derived from an EMBL/GenBank/DDBJ whole genome shotgun (WGS) entry which is preliminary data.</text>
</comment>
<accession>A0A4U1L9Z3</accession>
<organism evidence="2 3">
    <name type="scientific">Sphingomonas baiyangensis</name>
    <dbReference type="NCBI Taxonomy" id="2572576"/>
    <lineage>
        <taxon>Bacteria</taxon>
        <taxon>Pseudomonadati</taxon>
        <taxon>Pseudomonadota</taxon>
        <taxon>Alphaproteobacteria</taxon>
        <taxon>Sphingomonadales</taxon>
        <taxon>Sphingomonadaceae</taxon>
        <taxon>Sphingomonas</taxon>
    </lineage>
</organism>
<feature type="chain" id="PRO_5020667078" evidence="1">
    <location>
        <begin position="21"/>
        <end position="200"/>
    </location>
</feature>
<gene>
    <name evidence="2" type="ORF">FBR43_02900</name>
</gene>
<dbReference type="InterPro" id="IPR052721">
    <property type="entry name" value="ET_Amicyanin"/>
</dbReference>
<keyword evidence="3" id="KW-1185">Reference proteome</keyword>
<sequence length="200" mass="21578">MTRFALALPALLATLPVAHAGTLDLRLVDAAGRPVPDAVVTIRPDAGVPRGPIRFPWGTTMTQQDIAFNPRVLIVPVGATVAFPNRDKVRHHVYSFSKPARFEIKLYGRDETRSYTFKTPGAVAIGCNIHDAMNGYIKVVDTPFAAKSDAQGLARIAGASGAATVTIWHPRMKAKDNQVTMRVPLDATGTVSRRVALALR</sequence>
<dbReference type="AlphaFoldDB" id="A0A4U1L9Z3"/>
<protein>
    <submittedName>
        <fullName evidence="2">Methylamine utilization protein</fullName>
    </submittedName>
</protein>
<evidence type="ECO:0000313" key="3">
    <source>
        <dbReference type="Proteomes" id="UP000309138"/>
    </source>
</evidence>
<dbReference type="PANTHER" id="PTHR36507:SF1">
    <property type="entry name" value="BLL1555 PROTEIN"/>
    <property type="match status" value="1"/>
</dbReference>
<dbReference type="EMBL" id="SWKR01000001">
    <property type="protein sequence ID" value="TKD53285.1"/>
    <property type="molecule type" value="Genomic_DNA"/>
</dbReference>
<dbReference type="OrthoDB" id="9772097at2"/>
<dbReference type="RefSeq" id="WP_136941704.1">
    <property type="nucleotide sequence ID" value="NZ_SWKR01000001.1"/>
</dbReference>
<dbReference type="SUPFAM" id="SSF49503">
    <property type="entry name" value="Cupredoxins"/>
    <property type="match status" value="1"/>
</dbReference>
<dbReference type="Proteomes" id="UP000309138">
    <property type="component" value="Unassembled WGS sequence"/>
</dbReference>